<dbReference type="Pfam" id="PF07786">
    <property type="entry name" value="HGSNAT_cat"/>
    <property type="match status" value="1"/>
</dbReference>
<reference evidence="3 4" key="1">
    <citation type="submission" date="2020-03" db="EMBL/GenBank/DDBJ databases">
        <title>Alteromonas ponticola sp. nov., isolated from seawater.</title>
        <authorList>
            <person name="Yoon J.-H."/>
            <person name="Kim Y.-O."/>
        </authorList>
    </citation>
    <scope>NUCLEOTIDE SEQUENCE [LARGE SCALE GENOMIC DNA]</scope>
    <source>
        <strain evidence="3 4">MYP5</strain>
    </source>
</reference>
<keyword evidence="1" id="KW-0812">Transmembrane</keyword>
<feature type="domain" description="Heparan-alpha-glucosaminide N-acetyltransferase catalytic" evidence="2">
    <location>
        <begin position="8"/>
        <end position="146"/>
    </location>
</feature>
<accession>A0ABX1QYZ5</accession>
<feature type="transmembrane region" description="Helical" evidence="1">
    <location>
        <begin position="225"/>
        <end position="243"/>
    </location>
</feature>
<feature type="transmembrane region" description="Helical" evidence="1">
    <location>
        <begin position="83"/>
        <end position="102"/>
    </location>
</feature>
<evidence type="ECO:0000313" key="4">
    <source>
        <dbReference type="Proteomes" id="UP000709336"/>
    </source>
</evidence>
<feature type="transmembrane region" description="Helical" evidence="1">
    <location>
        <begin position="249"/>
        <end position="274"/>
    </location>
</feature>
<gene>
    <name evidence="3" type="ORF">HCJ96_00020</name>
</gene>
<keyword evidence="1" id="KW-1133">Transmembrane helix</keyword>
<feature type="transmembrane region" description="Helical" evidence="1">
    <location>
        <begin position="137"/>
        <end position="155"/>
    </location>
</feature>
<dbReference type="PANTHER" id="PTHR31061:SF24">
    <property type="entry name" value="LD22376P"/>
    <property type="match status" value="1"/>
</dbReference>
<sequence length="366" mass="40629">MTAVSSARIEAIDILRGLSLAFMILVNNPGSWAHIYPPLRHADWHGMTPTDLVFPFFLFVVGAAMAYSFKSAIEQDEKPVFRVIKRGLIIAAIGFLLHLFPFDHPPEQWRYMGVLQRIGLCFIITGLLVLFVPPRRLVAVGIGALVVYTALLIGFSPAPYALEHNAVVQLDLFIIGPEHMWKGKGIPFDPEGLLSTIPAAVTVLCGYLFALLLQGINQPGQRVKATLCLGAALALSGAALTFLQPINKYLWTPTFVLVTAGAAGMCLSLFIWLWEQKQVRFMLQPLRIYGTNPILIYVLAWLFTVSMEKINLTTDLGTFSIKTQLFKLLSQHIPANLASLLYSLALVVLFYAVAYLLYRKNVIVRV</sequence>
<evidence type="ECO:0000313" key="3">
    <source>
        <dbReference type="EMBL" id="NMH58407.1"/>
    </source>
</evidence>
<name>A0ABX1QYZ5_9ALTE</name>
<dbReference type="Proteomes" id="UP000709336">
    <property type="component" value="Unassembled WGS sequence"/>
</dbReference>
<organism evidence="3 4">
    <name type="scientific">Alteromonas ponticola</name>
    <dbReference type="NCBI Taxonomy" id="2720613"/>
    <lineage>
        <taxon>Bacteria</taxon>
        <taxon>Pseudomonadati</taxon>
        <taxon>Pseudomonadota</taxon>
        <taxon>Gammaproteobacteria</taxon>
        <taxon>Alteromonadales</taxon>
        <taxon>Alteromonadaceae</taxon>
        <taxon>Alteromonas/Salinimonas group</taxon>
        <taxon>Alteromonas</taxon>
    </lineage>
</organism>
<protein>
    <submittedName>
        <fullName evidence="3">DUF1624 domain-containing protein</fullName>
    </submittedName>
</protein>
<feature type="transmembrane region" description="Helical" evidence="1">
    <location>
        <begin position="52"/>
        <end position="71"/>
    </location>
</feature>
<keyword evidence="4" id="KW-1185">Reference proteome</keyword>
<dbReference type="InterPro" id="IPR012429">
    <property type="entry name" value="HGSNAT_cat"/>
</dbReference>
<evidence type="ECO:0000259" key="2">
    <source>
        <dbReference type="Pfam" id="PF07786"/>
    </source>
</evidence>
<evidence type="ECO:0000256" key="1">
    <source>
        <dbReference type="SAM" id="Phobius"/>
    </source>
</evidence>
<dbReference type="RefSeq" id="WP_169208992.1">
    <property type="nucleotide sequence ID" value="NZ_JAATNW010000001.1"/>
</dbReference>
<comment type="caution">
    <text evidence="3">The sequence shown here is derived from an EMBL/GenBank/DDBJ whole genome shotgun (WGS) entry which is preliminary data.</text>
</comment>
<dbReference type="EMBL" id="JAATNW010000001">
    <property type="protein sequence ID" value="NMH58407.1"/>
    <property type="molecule type" value="Genomic_DNA"/>
</dbReference>
<feature type="transmembrane region" description="Helical" evidence="1">
    <location>
        <begin position="337"/>
        <end position="358"/>
    </location>
</feature>
<feature type="transmembrane region" description="Helical" evidence="1">
    <location>
        <begin position="12"/>
        <end position="32"/>
    </location>
</feature>
<keyword evidence="1" id="KW-0472">Membrane</keyword>
<feature type="transmembrane region" description="Helical" evidence="1">
    <location>
        <begin position="193"/>
        <end position="213"/>
    </location>
</feature>
<proteinExistence type="predicted"/>
<dbReference type="PANTHER" id="PTHR31061">
    <property type="entry name" value="LD22376P"/>
    <property type="match status" value="1"/>
</dbReference>
<feature type="transmembrane region" description="Helical" evidence="1">
    <location>
        <begin position="286"/>
        <end position="304"/>
    </location>
</feature>
<feature type="transmembrane region" description="Helical" evidence="1">
    <location>
        <begin position="114"/>
        <end position="132"/>
    </location>
</feature>